<feature type="compositionally biased region" description="Basic residues" evidence="1">
    <location>
        <begin position="25"/>
        <end position="39"/>
    </location>
</feature>
<comment type="caution">
    <text evidence="2">The sequence shown here is derived from an EMBL/GenBank/DDBJ whole genome shotgun (WGS) entry which is preliminary data.</text>
</comment>
<sequence length="105" mass="11695">MQSFSISRLRRCKNRTPAQVQPRRQGSHRRPAAATRRHSQGLVAHDTKRAPLQGIRSSSSSRDTNGSRRRPAAATVTRSRRRPPPPPPAWEFTTLPSAESADSEC</sequence>
<evidence type="ECO:0000313" key="3">
    <source>
        <dbReference type="Proteomes" id="UP000288805"/>
    </source>
</evidence>
<feature type="region of interest" description="Disordered" evidence="1">
    <location>
        <begin position="1"/>
        <end position="105"/>
    </location>
</feature>
<proteinExistence type="predicted"/>
<organism evidence="2 3">
    <name type="scientific">Vitis vinifera</name>
    <name type="common">Grape</name>
    <dbReference type="NCBI Taxonomy" id="29760"/>
    <lineage>
        <taxon>Eukaryota</taxon>
        <taxon>Viridiplantae</taxon>
        <taxon>Streptophyta</taxon>
        <taxon>Embryophyta</taxon>
        <taxon>Tracheophyta</taxon>
        <taxon>Spermatophyta</taxon>
        <taxon>Magnoliopsida</taxon>
        <taxon>eudicotyledons</taxon>
        <taxon>Gunneridae</taxon>
        <taxon>Pentapetalae</taxon>
        <taxon>rosids</taxon>
        <taxon>Vitales</taxon>
        <taxon>Vitaceae</taxon>
        <taxon>Viteae</taxon>
        <taxon>Vitis</taxon>
    </lineage>
</organism>
<accession>A0A438DWR8</accession>
<dbReference type="AlphaFoldDB" id="A0A438DWR8"/>
<dbReference type="Proteomes" id="UP000288805">
    <property type="component" value="Unassembled WGS sequence"/>
</dbReference>
<name>A0A438DWR8_VITVI</name>
<gene>
    <name evidence="2" type="ORF">CK203_081031</name>
</gene>
<evidence type="ECO:0000313" key="2">
    <source>
        <dbReference type="EMBL" id="RVW39976.1"/>
    </source>
</evidence>
<reference evidence="2 3" key="1">
    <citation type="journal article" date="2018" name="PLoS Genet.">
        <title>Population sequencing reveals clonal diversity and ancestral inbreeding in the grapevine cultivar Chardonnay.</title>
        <authorList>
            <person name="Roach M.J."/>
            <person name="Johnson D.L."/>
            <person name="Bohlmann J."/>
            <person name="van Vuuren H.J."/>
            <person name="Jones S.J."/>
            <person name="Pretorius I.S."/>
            <person name="Schmidt S.A."/>
            <person name="Borneman A.R."/>
        </authorList>
    </citation>
    <scope>NUCLEOTIDE SEQUENCE [LARGE SCALE GENOMIC DNA]</scope>
    <source>
        <strain evidence="3">cv. Chardonnay</strain>
        <tissue evidence="2">Leaf</tissue>
    </source>
</reference>
<evidence type="ECO:0000256" key="1">
    <source>
        <dbReference type="SAM" id="MobiDB-lite"/>
    </source>
</evidence>
<dbReference type="EMBL" id="QGNW01001468">
    <property type="protein sequence ID" value="RVW39976.1"/>
    <property type="molecule type" value="Genomic_DNA"/>
</dbReference>
<protein>
    <submittedName>
        <fullName evidence="2">Uncharacterized protein</fullName>
    </submittedName>
</protein>